<reference evidence="1 2" key="1">
    <citation type="submission" date="2020-08" db="EMBL/GenBank/DDBJ databases">
        <title>Functional genomics of gut bacteria from endangered species of beetles.</title>
        <authorList>
            <person name="Carlos-Shanley C."/>
        </authorList>
    </citation>
    <scope>NUCLEOTIDE SEQUENCE [LARGE SCALE GENOMIC DNA]</scope>
    <source>
        <strain evidence="1 2">S00245</strain>
    </source>
</reference>
<dbReference type="EMBL" id="JACHLR010000010">
    <property type="protein sequence ID" value="MBB4859249.1"/>
    <property type="molecule type" value="Genomic_DNA"/>
</dbReference>
<organism evidence="1 2">
    <name type="scientific">Novosphingobium chloroacetimidivorans</name>
    <dbReference type="NCBI Taxonomy" id="1428314"/>
    <lineage>
        <taxon>Bacteria</taxon>
        <taxon>Pseudomonadati</taxon>
        <taxon>Pseudomonadota</taxon>
        <taxon>Alphaproteobacteria</taxon>
        <taxon>Sphingomonadales</taxon>
        <taxon>Sphingomonadaceae</taxon>
        <taxon>Novosphingobium</taxon>
    </lineage>
</organism>
<protein>
    <submittedName>
        <fullName evidence="1">Putative NADH-flavin reductase</fullName>
    </submittedName>
</protein>
<evidence type="ECO:0000313" key="1">
    <source>
        <dbReference type="EMBL" id="MBB4859249.1"/>
    </source>
</evidence>
<name>A0A7W7NXB0_9SPHN</name>
<comment type="caution">
    <text evidence="1">The sequence shown here is derived from an EMBL/GenBank/DDBJ whole genome shotgun (WGS) entry which is preliminary data.</text>
</comment>
<proteinExistence type="predicted"/>
<dbReference type="SUPFAM" id="SSF51735">
    <property type="entry name" value="NAD(P)-binding Rossmann-fold domains"/>
    <property type="match status" value="1"/>
</dbReference>
<dbReference type="InterPro" id="IPR036291">
    <property type="entry name" value="NAD(P)-bd_dom_sf"/>
</dbReference>
<gene>
    <name evidence="1" type="ORF">HNO88_002578</name>
</gene>
<evidence type="ECO:0000313" key="2">
    <source>
        <dbReference type="Proteomes" id="UP000555448"/>
    </source>
</evidence>
<keyword evidence="2" id="KW-1185">Reference proteome</keyword>
<sequence>MTNPVFGKRSKVRVLGALGGAGQLIVQEAQARGYNVAALVRSPEMADGLIRRRG</sequence>
<dbReference type="AlphaFoldDB" id="A0A7W7NXB0"/>
<accession>A0A7W7NXB0</accession>
<dbReference type="Proteomes" id="UP000555448">
    <property type="component" value="Unassembled WGS sequence"/>
</dbReference>
<dbReference type="Gene3D" id="3.40.50.720">
    <property type="entry name" value="NAD(P)-binding Rossmann-like Domain"/>
    <property type="match status" value="1"/>
</dbReference>